<keyword evidence="2" id="KW-0489">Methyltransferase</keyword>
<dbReference type="Gene3D" id="3.40.50.150">
    <property type="entry name" value="Vaccinia Virus protein VP39"/>
    <property type="match status" value="1"/>
</dbReference>
<dbReference type="PANTHER" id="PTHR43591">
    <property type="entry name" value="METHYLTRANSFERASE"/>
    <property type="match status" value="1"/>
</dbReference>
<organism evidence="2 3">
    <name type="scientific">Neomoorella stamsii</name>
    <dbReference type="NCBI Taxonomy" id="1266720"/>
    <lineage>
        <taxon>Bacteria</taxon>
        <taxon>Bacillati</taxon>
        <taxon>Bacillota</taxon>
        <taxon>Clostridia</taxon>
        <taxon>Neomoorellales</taxon>
        <taxon>Neomoorellaceae</taxon>
        <taxon>Neomoorella</taxon>
    </lineage>
</organism>
<dbReference type="InterPro" id="IPR013216">
    <property type="entry name" value="Methyltransf_11"/>
</dbReference>
<comment type="caution">
    <text evidence="2">The sequence shown here is derived from an EMBL/GenBank/DDBJ whole genome shotgun (WGS) entry which is preliminary data.</text>
</comment>
<name>A0A9X7J5R8_9FIRM</name>
<keyword evidence="3" id="KW-1185">Reference proteome</keyword>
<gene>
    <name evidence="2" type="ORF">MOST_03480</name>
</gene>
<dbReference type="Pfam" id="PF08241">
    <property type="entry name" value="Methyltransf_11"/>
    <property type="match status" value="1"/>
</dbReference>
<keyword evidence="2" id="KW-0808">Transferase</keyword>
<dbReference type="GO" id="GO:0032259">
    <property type="term" value="P:methylation"/>
    <property type="evidence" value="ECO:0007669"/>
    <property type="project" value="UniProtKB-KW"/>
</dbReference>
<dbReference type="GO" id="GO:0008757">
    <property type="term" value="F:S-adenosylmethionine-dependent methyltransferase activity"/>
    <property type="evidence" value="ECO:0007669"/>
    <property type="project" value="InterPro"/>
</dbReference>
<feature type="domain" description="Methyltransferase type 11" evidence="1">
    <location>
        <begin position="20"/>
        <end position="103"/>
    </location>
</feature>
<dbReference type="CDD" id="cd02440">
    <property type="entry name" value="AdoMet_MTases"/>
    <property type="match status" value="1"/>
</dbReference>
<dbReference type="AlphaFoldDB" id="A0A9X7J5R8"/>
<dbReference type="EC" id="2.1.1.-" evidence="2"/>
<accession>A0A9X7J5R8</accession>
<evidence type="ECO:0000313" key="2">
    <source>
        <dbReference type="EMBL" id="PRR77052.1"/>
    </source>
</evidence>
<dbReference type="SUPFAM" id="SSF53335">
    <property type="entry name" value="S-adenosyl-L-methionine-dependent methyltransferases"/>
    <property type="match status" value="1"/>
</dbReference>
<sequence length="202" mass="22854">MSAEANLVLELVSPGGGLVLDLGGGSGILRDSLEKMGYYYVNVDIQRFDNGEPTVIADAQELPFKNNSFDVIISKDSLEHFAQPCEVIKEIYRVLKPGGRFIVWVPFMHPFHGDDFYRYTPLGLRHLLRGFEITLLDSPFGVFSLLGSLISEVLRRLGFSFAIPFLRRISYWFDTCFSRQQGNIRSFAAGYRIVAFKGEVTR</sequence>
<dbReference type="EMBL" id="PVXL01000015">
    <property type="protein sequence ID" value="PRR77052.1"/>
    <property type="molecule type" value="Genomic_DNA"/>
</dbReference>
<dbReference type="InterPro" id="IPR029063">
    <property type="entry name" value="SAM-dependent_MTases_sf"/>
</dbReference>
<dbReference type="RefSeq" id="WP_054937763.1">
    <property type="nucleotide sequence ID" value="NZ_PVXL01000015.1"/>
</dbReference>
<evidence type="ECO:0000313" key="3">
    <source>
        <dbReference type="Proteomes" id="UP000239430"/>
    </source>
</evidence>
<reference evidence="2 3" key="1">
    <citation type="submission" date="2018-03" db="EMBL/GenBank/DDBJ databases">
        <title>Genome sequence of Moorella stamsii DSM 26217.</title>
        <authorList>
            <person name="Poehlein A."/>
            <person name="Daniel R."/>
        </authorList>
    </citation>
    <scope>NUCLEOTIDE SEQUENCE [LARGE SCALE GENOMIC DNA]</scope>
    <source>
        <strain evidence="3">DSM 26217</strain>
    </source>
</reference>
<dbReference type="Proteomes" id="UP000239430">
    <property type="component" value="Unassembled WGS sequence"/>
</dbReference>
<proteinExistence type="predicted"/>
<protein>
    <submittedName>
        <fullName evidence="2">Methyltransferase</fullName>
        <ecNumber evidence="2">2.1.1.-</ecNumber>
    </submittedName>
</protein>
<evidence type="ECO:0000259" key="1">
    <source>
        <dbReference type="Pfam" id="PF08241"/>
    </source>
</evidence>